<keyword evidence="2" id="KW-0808">Transferase</keyword>
<dbReference type="AlphaFoldDB" id="A0A5B8CSV0"/>
<dbReference type="KEGG" id="mmec:FIU01_07035"/>
<accession>A0A5B8CSV0</accession>
<proteinExistence type="predicted"/>
<dbReference type="OrthoDB" id="8536760at2"/>
<feature type="domain" description="Glycosyltransferase 61 catalytic" evidence="1">
    <location>
        <begin position="209"/>
        <end position="408"/>
    </location>
</feature>
<dbReference type="Proteomes" id="UP000311008">
    <property type="component" value="Chromosome"/>
</dbReference>
<organism evidence="2 3">
    <name type="scientific">Methylophilus medardicus</name>
    <dbReference type="NCBI Taxonomy" id="2588534"/>
    <lineage>
        <taxon>Bacteria</taxon>
        <taxon>Pseudomonadati</taxon>
        <taxon>Pseudomonadota</taxon>
        <taxon>Betaproteobacteria</taxon>
        <taxon>Nitrosomonadales</taxon>
        <taxon>Methylophilaceae</taxon>
        <taxon>Methylophilus</taxon>
    </lineage>
</organism>
<dbReference type="EMBL" id="CP040946">
    <property type="protein sequence ID" value="QDC44299.1"/>
    <property type="molecule type" value="Genomic_DNA"/>
</dbReference>
<dbReference type="InterPro" id="IPR049625">
    <property type="entry name" value="Glyco_transf_61_cat"/>
</dbReference>
<evidence type="ECO:0000259" key="1">
    <source>
        <dbReference type="Pfam" id="PF04577"/>
    </source>
</evidence>
<evidence type="ECO:0000313" key="3">
    <source>
        <dbReference type="Proteomes" id="UP000311008"/>
    </source>
</evidence>
<evidence type="ECO:0000313" key="2">
    <source>
        <dbReference type="EMBL" id="QDC44299.1"/>
    </source>
</evidence>
<dbReference type="Pfam" id="PF04577">
    <property type="entry name" value="Glyco_transf_61"/>
    <property type="match status" value="1"/>
</dbReference>
<gene>
    <name evidence="2" type="ORF">FIU01_07035</name>
</gene>
<name>A0A5B8CSV0_9PROT</name>
<reference evidence="3" key="1">
    <citation type="journal article" date="2019" name="ISME J.">
        <title>Evolution in action: habitat transition from sediment to the pelagial leads to genome streamlining in Methylophilaceae.</title>
        <authorList>
            <person name="Salcher M."/>
            <person name="Schaefle D."/>
            <person name="Kaspar M."/>
            <person name="Neuenschwander S.M."/>
            <person name="Ghai R."/>
        </authorList>
    </citation>
    <scope>NUCLEOTIDE SEQUENCE [LARGE SCALE GENOMIC DNA]</scope>
    <source>
        <strain evidence="3">MMS-M-51</strain>
    </source>
</reference>
<dbReference type="GO" id="GO:0016757">
    <property type="term" value="F:glycosyltransferase activity"/>
    <property type="evidence" value="ECO:0007669"/>
    <property type="project" value="InterPro"/>
</dbReference>
<sequence>MIKSLILKFYSKLRVSSYKVYRVMRSVPYRVRFFARFVFYRFLHKFYLMRLARGYFTQLGLLVFKLRLSLNHSSKAEKYQLISMTDFLVKHNKQGYLFDTGGVCSIKGPKFIGKYPFVPIADANVELKLPKIEVVQLHHAEVIGGTNFILLDGYIIYPDEFIPERDVCPAELNGIAKINLDSKTISITRGKAKHVDTAISLLGSCTGNYSHWLTETLPRILFADQVADFKDYPILVDAWIHPNFIESLMLLNKNQRQIIKVKRWERYKTNSLVDISPSAYVPPELRYYLKNKLLKAPRSDYFTFSKFALNELRKEIFNALNLHQNLNASYPKKIFLTRSRESTGNSRIVINIDEVERELVKYGYSSIDPAKLSFSQQVMLFSNAEKIVSPLGAALANTIFSNEKCKIIGLSPYYENANYYFFSNFMGALNHEIYYVLGLQISRGGHLLHKDFKINIDALVEALDFFEKI</sequence>
<keyword evidence="3" id="KW-1185">Reference proteome</keyword>
<protein>
    <submittedName>
        <fullName evidence="2">Glycosyltransferase family 61 protein</fullName>
    </submittedName>
</protein>